<evidence type="ECO:0000256" key="2">
    <source>
        <dbReference type="ARBA" id="ARBA00022490"/>
    </source>
</evidence>
<keyword evidence="5" id="KW-0378">Hydrolase</keyword>
<dbReference type="AlphaFoldDB" id="A0A833ZJ40"/>
<evidence type="ECO:0000256" key="3">
    <source>
        <dbReference type="ARBA" id="ARBA00022722"/>
    </source>
</evidence>
<proteinExistence type="predicted"/>
<keyword evidence="3" id="KW-0540">Nuclease</keyword>
<dbReference type="GO" id="GO:0005730">
    <property type="term" value="C:nucleolus"/>
    <property type="evidence" value="ECO:0007669"/>
    <property type="project" value="TreeGrafter"/>
</dbReference>
<protein>
    <submittedName>
        <fullName evidence="6">Endonuclease V</fullName>
    </submittedName>
</protein>
<name>A0A833ZJ40_9CHIR</name>
<accession>A0A833ZJ40</accession>
<keyword evidence="4 6" id="KW-0255">Endonuclease</keyword>
<gene>
    <name evidence="6" type="ORF">HJG60_004452</name>
</gene>
<dbReference type="InterPro" id="IPR007581">
    <property type="entry name" value="Endonuclease-V"/>
</dbReference>
<dbReference type="EMBL" id="JABVXQ010000008">
    <property type="protein sequence ID" value="KAF6093554.1"/>
    <property type="molecule type" value="Genomic_DNA"/>
</dbReference>
<evidence type="ECO:0000313" key="6">
    <source>
        <dbReference type="EMBL" id="KAF6093554.1"/>
    </source>
</evidence>
<dbReference type="PANTHER" id="PTHR28511">
    <property type="entry name" value="ENDONUCLEASE V"/>
    <property type="match status" value="1"/>
</dbReference>
<comment type="caution">
    <text evidence="6">The sequence shown here is derived from an EMBL/GenBank/DDBJ whole genome shotgun (WGS) entry which is preliminary data.</text>
</comment>
<dbReference type="GO" id="GO:0006281">
    <property type="term" value="P:DNA repair"/>
    <property type="evidence" value="ECO:0007669"/>
    <property type="project" value="InterPro"/>
</dbReference>
<dbReference type="Proteomes" id="UP000664940">
    <property type="component" value="Unassembled WGS sequence"/>
</dbReference>
<dbReference type="GO" id="GO:0005737">
    <property type="term" value="C:cytoplasm"/>
    <property type="evidence" value="ECO:0007669"/>
    <property type="project" value="UniProtKB-SubCell"/>
</dbReference>
<organism evidence="6 7">
    <name type="scientific">Phyllostomus discolor</name>
    <name type="common">pale spear-nosed bat</name>
    <dbReference type="NCBI Taxonomy" id="89673"/>
    <lineage>
        <taxon>Eukaryota</taxon>
        <taxon>Metazoa</taxon>
        <taxon>Chordata</taxon>
        <taxon>Craniata</taxon>
        <taxon>Vertebrata</taxon>
        <taxon>Euteleostomi</taxon>
        <taxon>Mammalia</taxon>
        <taxon>Eutheria</taxon>
        <taxon>Laurasiatheria</taxon>
        <taxon>Chiroptera</taxon>
        <taxon>Yangochiroptera</taxon>
        <taxon>Phyllostomidae</taxon>
        <taxon>Phyllostominae</taxon>
        <taxon>Phyllostomus</taxon>
    </lineage>
</organism>
<reference evidence="6 7" key="1">
    <citation type="journal article" date="2020" name="Nature">
        <title>Six reference-quality genomes reveal evolution of bat adaptations.</title>
        <authorList>
            <person name="Jebb D."/>
            <person name="Huang Z."/>
            <person name="Pippel M."/>
            <person name="Hughes G.M."/>
            <person name="Lavrichenko K."/>
            <person name="Devanna P."/>
            <person name="Winkler S."/>
            <person name="Jermiin L.S."/>
            <person name="Skirmuntt E.C."/>
            <person name="Katzourakis A."/>
            <person name="Burkitt-Gray L."/>
            <person name="Ray D.A."/>
            <person name="Sullivan K.A.M."/>
            <person name="Roscito J.G."/>
            <person name="Kirilenko B.M."/>
            <person name="Davalos L.M."/>
            <person name="Corthals A.P."/>
            <person name="Power M.L."/>
            <person name="Jones G."/>
            <person name="Ransome R.D."/>
            <person name="Dechmann D.K.N."/>
            <person name="Locatelli A.G."/>
            <person name="Puechmaille S.J."/>
            <person name="Fedrigo O."/>
            <person name="Jarvis E.D."/>
            <person name="Hiller M."/>
            <person name="Vernes S.C."/>
            <person name="Myers E.W."/>
            <person name="Teeling E.C."/>
        </authorList>
    </citation>
    <scope>NUCLEOTIDE SEQUENCE [LARGE SCALE GENOMIC DNA]</scope>
    <source>
        <strain evidence="6">Bat1K_MPI-CBG_1</strain>
    </source>
</reference>
<dbReference type="PANTHER" id="PTHR28511:SF1">
    <property type="entry name" value="ENDONUCLEASE V"/>
    <property type="match status" value="1"/>
</dbReference>
<sequence length="152" mass="16268">MAREAAARPPEETLALWKREQALLKARVVDRDTEAWQRDPAFSGLHRVGGVDVSYVKGDSARACASLRRPSWWTPFSGCGSESPASCPRSSSWMEMGCSTPEASGSPATSVSSQTCPASGWPSSCCRWTGWRTTPCTGARFASCGLGETCSL</sequence>
<dbReference type="GO" id="GO:0003727">
    <property type="term" value="F:single-stranded RNA binding"/>
    <property type="evidence" value="ECO:0007669"/>
    <property type="project" value="TreeGrafter"/>
</dbReference>
<evidence type="ECO:0000256" key="4">
    <source>
        <dbReference type="ARBA" id="ARBA00022759"/>
    </source>
</evidence>
<dbReference type="Gene3D" id="3.30.2170.10">
    <property type="entry name" value="archaeoglobus fulgidus dsm 4304 superfamily"/>
    <property type="match status" value="1"/>
</dbReference>
<dbReference type="GO" id="GO:0016891">
    <property type="term" value="F:RNA endonuclease activity producing 5'-phosphomonoesters, hydrolytic mechanism"/>
    <property type="evidence" value="ECO:0007669"/>
    <property type="project" value="TreeGrafter"/>
</dbReference>
<evidence type="ECO:0000256" key="1">
    <source>
        <dbReference type="ARBA" id="ARBA00004496"/>
    </source>
</evidence>
<keyword evidence="2" id="KW-0963">Cytoplasm</keyword>
<evidence type="ECO:0000256" key="5">
    <source>
        <dbReference type="ARBA" id="ARBA00022801"/>
    </source>
</evidence>
<comment type="subcellular location">
    <subcellularLocation>
        <location evidence="1">Cytoplasm</location>
    </subcellularLocation>
</comment>
<evidence type="ECO:0000313" key="7">
    <source>
        <dbReference type="Proteomes" id="UP000664940"/>
    </source>
</evidence>